<dbReference type="InterPro" id="IPR002048">
    <property type="entry name" value="EF_hand_dom"/>
</dbReference>
<organism evidence="4 5">
    <name type="scientific">Plakobranchus ocellatus</name>
    <dbReference type="NCBI Taxonomy" id="259542"/>
    <lineage>
        <taxon>Eukaryota</taxon>
        <taxon>Metazoa</taxon>
        <taxon>Spiralia</taxon>
        <taxon>Lophotrochozoa</taxon>
        <taxon>Mollusca</taxon>
        <taxon>Gastropoda</taxon>
        <taxon>Heterobranchia</taxon>
        <taxon>Euthyneura</taxon>
        <taxon>Panpulmonata</taxon>
        <taxon>Sacoglossa</taxon>
        <taxon>Placobranchoidea</taxon>
        <taxon>Plakobranchidae</taxon>
        <taxon>Plakobranchus</taxon>
    </lineage>
</organism>
<feature type="region of interest" description="Disordered" evidence="2">
    <location>
        <begin position="321"/>
        <end position="347"/>
    </location>
</feature>
<feature type="region of interest" description="Disordered" evidence="2">
    <location>
        <begin position="360"/>
        <end position="382"/>
    </location>
</feature>
<feature type="region of interest" description="Disordered" evidence="2">
    <location>
        <begin position="108"/>
        <end position="152"/>
    </location>
</feature>
<name>A0AAV3Z1D0_9GAST</name>
<feature type="compositionally biased region" description="Basic and acidic residues" evidence="2">
    <location>
        <begin position="373"/>
        <end position="382"/>
    </location>
</feature>
<dbReference type="PROSITE" id="PS00018">
    <property type="entry name" value="EF_HAND_1"/>
    <property type="match status" value="1"/>
</dbReference>
<feature type="domain" description="EF-hand" evidence="3">
    <location>
        <begin position="254"/>
        <end position="281"/>
    </location>
</feature>
<evidence type="ECO:0000256" key="2">
    <source>
        <dbReference type="SAM" id="MobiDB-lite"/>
    </source>
</evidence>
<dbReference type="InterPro" id="IPR011992">
    <property type="entry name" value="EF-hand-dom_pair"/>
</dbReference>
<dbReference type="Proteomes" id="UP000735302">
    <property type="component" value="Unassembled WGS sequence"/>
</dbReference>
<dbReference type="InterPro" id="IPR018247">
    <property type="entry name" value="EF_Hand_1_Ca_BS"/>
</dbReference>
<feature type="compositionally biased region" description="Polar residues" evidence="2">
    <location>
        <begin position="108"/>
        <end position="125"/>
    </location>
</feature>
<feature type="compositionally biased region" description="Polar residues" evidence="2">
    <location>
        <begin position="321"/>
        <end position="337"/>
    </location>
</feature>
<evidence type="ECO:0000259" key="3">
    <source>
        <dbReference type="PROSITE" id="PS50222"/>
    </source>
</evidence>
<sequence>MNVRCVRKSDVKEPRISHACISSERNCHCQTTYLPEELTQVVVMATRWILITTRVAVICTLSTLSLALPTDRDASAVDLAAGNSGQPLLGHPVAPAVGFQQAGSSNPNILTSDLGQSTDTGSNKMPGSFSRPGGNFSPSSPGAVRPGSSGGSVGSTPFTNHFILDTANLDLDGDGCIAGEVELDLFKYHVATALMGSPNNLLRAHSIVHRTDTNKDGRICWCDFISIYLHDKDEANDKHHAAPFVVILDKNSGMFARLDTDGNGMLKGEELDNLMYQFSSCIPEEQARLIVAAMTGLEVKDGAISADEFARFLGMDSNNTASQSGAETKNPGTTCLSSADGVAQLPPGAQSGISGVLLTSTAIPPIPNNATTDNRKESTDNQ</sequence>
<dbReference type="EMBL" id="BLXT01001848">
    <property type="protein sequence ID" value="GFN88203.1"/>
    <property type="molecule type" value="Genomic_DNA"/>
</dbReference>
<protein>
    <recommendedName>
        <fullName evidence="3">EF-hand domain-containing protein</fullName>
    </recommendedName>
</protein>
<accession>A0AAV3Z1D0</accession>
<evidence type="ECO:0000313" key="5">
    <source>
        <dbReference type="Proteomes" id="UP000735302"/>
    </source>
</evidence>
<keyword evidence="1" id="KW-0106">Calcium</keyword>
<comment type="caution">
    <text evidence="4">The sequence shown here is derived from an EMBL/GenBank/DDBJ whole genome shotgun (WGS) entry which is preliminary data.</text>
</comment>
<feature type="compositionally biased region" description="Polar residues" evidence="2">
    <location>
        <begin position="360"/>
        <end position="372"/>
    </location>
</feature>
<dbReference type="PROSITE" id="PS50222">
    <property type="entry name" value="EF_HAND_2"/>
    <property type="match status" value="1"/>
</dbReference>
<dbReference type="GO" id="GO:0005509">
    <property type="term" value="F:calcium ion binding"/>
    <property type="evidence" value="ECO:0007669"/>
    <property type="project" value="InterPro"/>
</dbReference>
<dbReference type="SUPFAM" id="SSF47473">
    <property type="entry name" value="EF-hand"/>
    <property type="match status" value="1"/>
</dbReference>
<evidence type="ECO:0000313" key="4">
    <source>
        <dbReference type="EMBL" id="GFN88203.1"/>
    </source>
</evidence>
<dbReference type="Gene3D" id="1.10.238.10">
    <property type="entry name" value="EF-hand"/>
    <property type="match status" value="1"/>
</dbReference>
<proteinExistence type="predicted"/>
<keyword evidence="5" id="KW-1185">Reference proteome</keyword>
<dbReference type="AlphaFoldDB" id="A0AAV3Z1D0"/>
<feature type="compositionally biased region" description="Low complexity" evidence="2">
    <location>
        <begin position="137"/>
        <end position="147"/>
    </location>
</feature>
<gene>
    <name evidence="4" type="ORF">PoB_001470900</name>
</gene>
<reference evidence="4 5" key="1">
    <citation type="journal article" date="2021" name="Elife">
        <title>Chloroplast acquisition without the gene transfer in kleptoplastic sea slugs, Plakobranchus ocellatus.</title>
        <authorList>
            <person name="Maeda T."/>
            <person name="Takahashi S."/>
            <person name="Yoshida T."/>
            <person name="Shimamura S."/>
            <person name="Takaki Y."/>
            <person name="Nagai Y."/>
            <person name="Toyoda A."/>
            <person name="Suzuki Y."/>
            <person name="Arimoto A."/>
            <person name="Ishii H."/>
            <person name="Satoh N."/>
            <person name="Nishiyama T."/>
            <person name="Hasebe M."/>
            <person name="Maruyama T."/>
            <person name="Minagawa J."/>
            <person name="Obokata J."/>
            <person name="Shigenobu S."/>
        </authorList>
    </citation>
    <scope>NUCLEOTIDE SEQUENCE [LARGE SCALE GENOMIC DNA]</scope>
</reference>
<evidence type="ECO:0000256" key="1">
    <source>
        <dbReference type="ARBA" id="ARBA00022837"/>
    </source>
</evidence>